<evidence type="ECO:0000313" key="1">
    <source>
        <dbReference type="EMBL" id="SIT34472.1"/>
    </source>
</evidence>
<accession>A0A173MGJ6</accession>
<evidence type="ECO:0000313" key="2">
    <source>
        <dbReference type="Proteomes" id="UP000186917"/>
    </source>
</evidence>
<reference evidence="2" key="1">
    <citation type="submission" date="2017-01" db="EMBL/GenBank/DDBJ databases">
        <authorList>
            <person name="Varghese N."/>
            <person name="Submissions S."/>
        </authorList>
    </citation>
    <scope>NUCLEOTIDE SEQUENCE [LARGE SCALE GENOMIC DNA]</scope>
    <source>
        <strain evidence="2">DSM 21054</strain>
    </source>
</reference>
<name>A0A173MGJ6_9BACT</name>
<gene>
    <name evidence="1" type="ORF">SAMN05421788_11681</name>
</gene>
<dbReference type="EMBL" id="FTOR01000016">
    <property type="protein sequence ID" value="SIT34472.1"/>
    <property type="molecule type" value="Genomic_DNA"/>
</dbReference>
<protein>
    <recommendedName>
        <fullName evidence="3">Nucleoid associated protein NdpA</fullName>
    </recommendedName>
</protein>
<sequence>MTDCMTVLFKSVFRFDLDRNTPVEITISTEANDFSFYIEQLIVDVIGDQRSKKYLFPDEPTALITMINSLGDEIKRPTLLLDAAKRLLRKEENVQQRIEHLNREVQKGIMIQALVEYNEELLFLIIKAEHSDFINETDNKKATGLPIKKKIFKAFCAYCDNNFIPLYAKVSDYRTVISSYWWKDFLELVEEYTNEHNTEKSFDMMDRKVFSGLKAKHPRDWMIIRNATVQYYRSMPEFVMEDYLNDIIVSYVPEDSELNMNAVATNIRSLPDRCKFEGRFQIVRSCLKKRMIYKLNLTPQLELIIKEDINLDSSVLAFTEHGEKYIKIKTDVGFNYFKTQQINDSSE</sequence>
<dbReference type="KEGG" id="fln:FLA_2735"/>
<dbReference type="AlphaFoldDB" id="A0A173MGJ6"/>
<keyword evidence="2" id="KW-1185">Reference proteome</keyword>
<organism evidence="1 2">
    <name type="scientific">Filimonas lacunae</name>
    <dbReference type="NCBI Taxonomy" id="477680"/>
    <lineage>
        <taxon>Bacteria</taxon>
        <taxon>Pseudomonadati</taxon>
        <taxon>Bacteroidota</taxon>
        <taxon>Chitinophagia</taxon>
        <taxon>Chitinophagales</taxon>
        <taxon>Chitinophagaceae</taxon>
        <taxon>Filimonas</taxon>
    </lineage>
</organism>
<proteinExistence type="predicted"/>
<dbReference type="Proteomes" id="UP000186917">
    <property type="component" value="Unassembled WGS sequence"/>
</dbReference>
<evidence type="ECO:0008006" key="3">
    <source>
        <dbReference type="Google" id="ProtNLM"/>
    </source>
</evidence>